<gene>
    <name evidence="4" type="ORF">ECPE_LOCUS17697</name>
</gene>
<dbReference type="InterPro" id="IPR023211">
    <property type="entry name" value="DNA_pol_palm_dom_sf"/>
</dbReference>
<comment type="catalytic activity">
    <reaction evidence="1">
        <text>DNA(n) + a 2'-deoxyribonucleoside 5'-triphosphate = DNA(n+1) + diphosphate</text>
        <dbReference type="Rhea" id="RHEA:22508"/>
        <dbReference type="Rhea" id="RHEA-COMP:17339"/>
        <dbReference type="Rhea" id="RHEA-COMP:17340"/>
        <dbReference type="ChEBI" id="CHEBI:33019"/>
        <dbReference type="ChEBI" id="CHEBI:61560"/>
        <dbReference type="ChEBI" id="CHEBI:173112"/>
        <dbReference type="EC" id="2.7.7.7"/>
    </reaction>
</comment>
<dbReference type="WBParaSite" id="ECPE_0001774201-mRNA-1">
    <property type="protein sequence ID" value="ECPE_0001774201-mRNA-1"/>
    <property type="gene ID" value="ECPE_0001774201"/>
</dbReference>
<proteinExistence type="inferred from homology"/>
<comment type="cofactor">
    <cofactor evidence="1">
        <name>[4Fe-4S] cluster</name>
        <dbReference type="ChEBI" id="CHEBI:49883"/>
    </cofactor>
</comment>
<dbReference type="GO" id="GO:0003677">
    <property type="term" value="F:DNA binding"/>
    <property type="evidence" value="ECO:0007669"/>
    <property type="project" value="UniProtKB-KW"/>
</dbReference>
<dbReference type="GO" id="GO:0008310">
    <property type="term" value="F:single-stranded DNA 3'-5' DNA exonuclease activity"/>
    <property type="evidence" value="ECO:0007669"/>
    <property type="project" value="TreeGrafter"/>
</dbReference>
<feature type="domain" description="DNA polymerase epsilon ,catalytic subunit A thumb" evidence="3">
    <location>
        <begin position="48"/>
        <end position="109"/>
    </location>
</feature>
<dbReference type="EC" id="2.7.7.7" evidence="1"/>
<keyword evidence="1" id="KW-0863">Zinc-finger</keyword>
<dbReference type="GO" id="GO:0008622">
    <property type="term" value="C:epsilon DNA polymerase complex"/>
    <property type="evidence" value="ECO:0007669"/>
    <property type="project" value="InterPro"/>
</dbReference>
<keyword evidence="1" id="KW-0238">DNA-binding</keyword>
<keyword evidence="1" id="KW-0539">Nucleus</keyword>
<evidence type="ECO:0000313" key="4">
    <source>
        <dbReference type="EMBL" id="VDP95005.1"/>
    </source>
</evidence>
<comment type="function">
    <text evidence="1">DNA polymerase II participates in chromosomal DNA replication.</text>
</comment>
<dbReference type="AlphaFoldDB" id="A0A183BER2"/>
<keyword evidence="1" id="KW-0548">Nucleotidyltransferase</keyword>
<sequence>MLVLYDSLQLAHKCILNSFYGYVMRRGARWHSMEMAGIVCHTGANIITRAREIIEQAEPSVKRHYLRKWLKDSALDEDTDLREILDWSYYIERLGSAIQKIITIPAALQQIPNPVPRVSHPDWLLRRLADKTDTCKQRKLTDMMSLATMKSIGMERTKPATDIEDLSSTVSSDAIFSDLNNPDPAGTTPPMPIVVKNRPSGRVSPIGKRTRSPSTGAPPPPWREQLGDPPRLDDADSHEKLLAWLSFHQAKWKLQAERRRYLARQKQLSARHGIQSLEDDDLTDWTSAAKRQRGMERYLTQTRMTLCNSVWQVSYAC</sequence>
<dbReference type="Gene3D" id="1.10.287.690">
    <property type="entry name" value="Helix hairpin bin"/>
    <property type="match status" value="1"/>
</dbReference>
<dbReference type="Proteomes" id="UP000272942">
    <property type="component" value="Unassembled WGS sequence"/>
</dbReference>
<dbReference type="PANTHER" id="PTHR10670">
    <property type="entry name" value="DNA POLYMERASE EPSILON CATALYTIC SUBUNIT A"/>
    <property type="match status" value="1"/>
</dbReference>
<dbReference type="OrthoDB" id="10060449at2759"/>
<reference evidence="4 5" key="2">
    <citation type="submission" date="2018-11" db="EMBL/GenBank/DDBJ databases">
        <authorList>
            <consortium name="Pathogen Informatics"/>
        </authorList>
    </citation>
    <scope>NUCLEOTIDE SEQUENCE [LARGE SCALE GENOMIC DNA]</scope>
    <source>
        <strain evidence="4 5">Egypt</strain>
    </source>
</reference>
<keyword evidence="1" id="KW-0479">Metal-binding</keyword>
<keyword evidence="1" id="KW-0239">DNA-directed DNA polymerase</keyword>
<comment type="similarity">
    <text evidence="1">Belongs to the DNA polymerase type-B family.</text>
</comment>
<keyword evidence="1" id="KW-0235">DNA replication</keyword>
<keyword evidence="1" id="KW-0862">Zinc</keyword>
<dbReference type="GO" id="GO:0008270">
    <property type="term" value="F:zinc ion binding"/>
    <property type="evidence" value="ECO:0007669"/>
    <property type="project" value="UniProtKB-KW"/>
</dbReference>
<dbReference type="GO" id="GO:0045004">
    <property type="term" value="P:DNA replication proofreading"/>
    <property type="evidence" value="ECO:0007669"/>
    <property type="project" value="TreeGrafter"/>
</dbReference>
<evidence type="ECO:0000259" key="3">
    <source>
        <dbReference type="Pfam" id="PF22634"/>
    </source>
</evidence>
<evidence type="ECO:0000313" key="6">
    <source>
        <dbReference type="WBParaSite" id="ECPE_0001774201-mRNA-1"/>
    </source>
</evidence>
<comment type="subcellular location">
    <subcellularLocation>
        <location evidence="1">Nucleus</location>
    </subcellularLocation>
</comment>
<dbReference type="InterPro" id="IPR029703">
    <property type="entry name" value="POL2"/>
</dbReference>
<dbReference type="InterPro" id="IPR055191">
    <property type="entry name" value="POL2_thumb"/>
</dbReference>
<reference evidence="6" key="1">
    <citation type="submission" date="2016-06" db="UniProtKB">
        <authorList>
            <consortium name="WormBaseParasite"/>
        </authorList>
    </citation>
    <scope>IDENTIFICATION</scope>
</reference>
<dbReference type="PANTHER" id="PTHR10670:SF0">
    <property type="entry name" value="DNA POLYMERASE EPSILON CATALYTIC SUBUNIT A"/>
    <property type="match status" value="1"/>
</dbReference>
<keyword evidence="5" id="KW-1185">Reference proteome</keyword>
<dbReference type="GO" id="GO:0051539">
    <property type="term" value="F:4 iron, 4 sulfur cluster binding"/>
    <property type="evidence" value="ECO:0007669"/>
    <property type="project" value="UniProtKB-KW"/>
</dbReference>
<evidence type="ECO:0000256" key="1">
    <source>
        <dbReference type="RuleBase" id="RU365029"/>
    </source>
</evidence>
<accession>A0A183BER2</accession>
<keyword evidence="1" id="KW-0411">Iron-sulfur</keyword>
<dbReference type="Gene3D" id="3.90.1600.10">
    <property type="entry name" value="Palm domain of DNA polymerase"/>
    <property type="match status" value="1"/>
</dbReference>
<organism evidence="6">
    <name type="scientific">Echinostoma caproni</name>
    <dbReference type="NCBI Taxonomy" id="27848"/>
    <lineage>
        <taxon>Eukaryota</taxon>
        <taxon>Metazoa</taxon>
        <taxon>Spiralia</taxon>
        <taxon>Lophotrochozoa</taxon>
        <taxon>Platyhelminthes</taxon>
        <taxon>Trematoda</taxon>
        <taxon>Digenea</taxon>
        <taxon>Plagiorchiida</taxon>
        <taxon>Echinostomata</taxon>
        <taxon>Echinostomatoidea</taxon>
        <taxon>Echinostomatidae</taxon>
        <taxon>Echinostoma</taxon>
    </lineage>
</organism>
<keyword evidence="1" id="KW-0808">Transferase</keyword>
<evidence type="ECO:0000256" key="2">
    <source>
        <dbReference type="SAM" id="MobiDB-lite"/>
    </source>
</evidence>
<feature type="region of interest" description="Disordered" evidence="2">
    <location>
        <begin position="174"/>
        <end position="234"/>
    </location>
</feature>
<evidence type="ECO:0000313" key="5">
    <source>
        <dbReference type="Proteomes" id="UP000272942"/>
    </source>
</evidence>
<dbReference type="InterPro" id="IPR043502">
    <property type="entry name" value="DNA/RNA_pol_sf"/>
</dbReference>
<dbReference type="Pfam" id="PF22634">
    <property type="entry name" value="POL2_thumb"/>
    <property type="match status" value="1"/>
</dbReference>
<dbReference type="GO" id="GO:0006272">
    <property type="term" value="P:leading strand elongation"/>
    <property type="evidence" value="ECO:0007669"/>
    <property type="project" value="TreeGrafter"/>
</dbReference>
<dbReference type="GO" id="GO:0006297">
    <property type="term" value="P:nucleotide-excision repair, DNA gap filling"/>
    <property type="evidence" value="ECO:0007669"/>
    <property type="project" value="TreeGrafter"/>
</dbReference>
<dbReference type="GO" id="GO:0000278">
    <property type="term" value="P:mitotic cell cycle"/>
    <property type="evidence" value="ECO:0007669"/>
    <property type="project" value="TreeGrafter"/>
</dbReference>
<name>A0A183BER2_9TREM</name>
<dbReference type="GO" id="GO:0003887">
    <property type="term" value="F:DNA-directed DNA polymerase activity"/>
    <property type="evidence" value="ECO:0007669"/>
    <property type="project" value="UniProtKB-KW"/>
</dbReference>
<keyword evidence="1" id="KW-0408">Iron</keyword>
<keyword evidence="1" id="KW-0004">4Fe-4S</keyword>
<dbReference type="SUPFAM" id="SSF56672">
    <property type="entry name" value="DNA/RNA polymerases"/>
    <property type="match status" value="1"/>
</dbReference>
<protein>
    <recommendedName>
        <fullName evidence="1">DNA polymerase epsilon catalytic subunit</fullName>
        <ecNumber evidence="1">2.7.7.7</ecNumber>
    </recommendedName>
</protein>
<dbReference type="GO" id="GO:0006287">
    <property type="term" value="P:base-excision repair, gap-filling"/>
    <property type="evidence" value="ECO:0007669"/>
    <property type="project" value="TreeGrafter"/>
</dbReference>
<dbReference type="EMBL" id="UZAN01070901">
    <property type="protein sequence ID" value="VDP95005.1"/>
    <property type="molecule type" value="Genomic_DNA"/>
</dbReference>